<accession>A0A0S4TB49</accession>
<dbReference type="OrthoDB" id="19798at2759"/>
<feature type="transmembrane region" description="Helical" evidence="1">
    <location>
        <begin position="6"/>
        <end position="24"/>
    </location>
</feature>
<dbReference type="Pfam" id="PF06454">
    <property type="entry name" value="THH1_TOM1-3_dom"/>
    <property type="match status" value="1"/>
</dbReference>
<keyword evidence="1" id="KW-1133">Transmembrane helix</keyword>
<proteinExistence type="predicted"/>
<feature type="transmembrane region" description="Helical" evidence="1">
    <location>
        <begin position="45"/>
        <end position="68"/>
    </location>
</feature>
<evidence type="ECO:0000313" key="4">
    <source>
        <dbReference type="EMBL" id="PPS95047.1"/>
    </source>
</evidence>
<dbReference type="EMBL" id="JTAI01000039">
    <property type="protein sequence ID" value="PPS95047.1"/>
    <property type="molecule type" value="Genomic_DNA"/>
</dbReference>
<dbReference type="Proteomes" id="UP001429100">
    <property type="component" value="Unassembled WGS sequence"/>
</dbReference>
<dbReference type="Proteomes" id="UP000199752">
    <property type="component" value="Chromosome 2"/>
</dbReference>
<evidence type="ECO:0000259" key="2">
    <source>
        <dbReference type="Pfam" id="PF06454"/>
    </source>
</evidence>
<gene>
    <name evidence="3" type="ORF">CHUDEA2_1490</name>
    <name evidence="4" type="ORF">GY17_00002099</name>
</gene>
<dbReference type="EMBL" id="LN877948">
    <property type="protein sequence ID" value="CUV04504.1"/>
    <property type="molecule type" value="Genomic_DNA"/>
</dbReference>
<reference evidence="4 5" key="1">
    <citation type="submission" date="2014-11" db="EMBL/GenBank/DDBJ databases">
        <title>Comparative genomic analysis of Cryptosporidium hominis reveals occurrence of genetic recombination in virulent subtypes.</title>
        <authorList>
            <person name="Guo Y."/>
            <person name="Tang K."/>
            <person name="Frace M."/>
            <person name="Li N."/>
            <person name="Roellig D.M."/>
            <person name="Sammons S."/>
            <person name="Knipe K."/>
            <person name="Rowe L."/>
            <person name="Feng Y."/>
            <person name="Xiao L."/>
        </authorList>
    </citation>
    <scope>NUCLEOTIDE SEQUENCE [LARGE SCALE GENOMIC DNA]</scope>
    <source>
        <strain evidence="4">30976</strain>
    </source>
</reference>
<name>A0A0S4TB49_CRYHO</name>
<evidence type="ECO:0000256" key="1">
    <source>
        <dbReference type="SAM" id="Phobius"/>
    </source>
</evidence>
<protein>
    <recommendedName>
        <fullName evidence="2">THH1/TOM1/TOM3 domain-containing protein</fullName>
    </recommendedName>
</protein>
<dbReference type="VEuPathDB" id="CryptoDB:Chro.20163"/>
<feature type="domain" description="THH1/TOM1/TOM3" evidence="2">
    <location>
        <begin position="83"/>
        <end position="277"/>
    </location>
</feature>
<reference evidence="4 5" key="3">
    <citation type="submission" date="2017-10" db="EMBL/GenBank/DDBJ databases">
        <title>Consistent, comparative and evidence-based genome annotation and re-annotation for the closely-related species, Cryptosporidium parvum, C. hominis and C. tyzzeri.</title>
        <authorList>
            <person name="Baptista R.P."/>
            <person name="Li Y."/>
            <person name="Sateriale A."/>
            <person name="Striepen B."/>
            <person name="Kissinger J.C."/>
        </authorList>
    </citation>
    <scope>NUCLEOTIDE SEQUENCE [LARGE SCALE GENOMIC DNA]</scope>
    <source>
        <strain evidence="4">30976</strain>
    </source>
</reference>
<dbReference type="VEuPathDB" id="CryptoDB:GY17_00002099"/>
<keyword evidence="1" id="KW-0812">Transmembrane</keyword>
<reference evidence="3" key="2">
    <citation type="submission" date="2015-08" db="EMBL/GenBank/DDBJ databases">
        <authorList>
            <person name="Babu N.S."/>
            <person name="Beckwith C.J."/>
            <person name="Beseler K.G."/>
            <person name="Brison A."/>
            <person name="Carone J.V."/>
            <person name="Caskin T.P."/>
            <person name="Diamond M."/>
            <person name="Durham M.E."/>
            <person name="Foxe J.M."/>
            <person name="Go M."/>
            <person name="Henderson B.A."/>
            <person name="Jones I.B."/>
            <person name="McGettigan J.A."/>
            <person name="Micheletti S.J."/>
            <person name="Nasrallah M.E."/>
            <person name="Ortiz D."/>
            <person name="Piller C.R."/>
            <person name="Privatt S.R."/>
            <person name="Schneider S.L."/>
            <person name="Sharp S."/>
            <person name="Smith T.C."/>
            <person name="Stanton J.D."/>
            <person name="Ullery H.E."/>
            <person name="Wilson R.J."/>
            <person name="Serrano M.G."/>
            <person name="Buck G."/>
            <person name="Lee V."/>
            <person name="Wang Y."/>
            <person name="Carvalho R."/>
            <person name="Voegtly L."/>
            <person name="Shi R."/>
            <person name="Duckworth R."/>
            <person name="Johnson A."/>
            <person name="Loviza R."/>
            <person name="Walstead R."/>
            <person name="Shah Z."/>
            <person name="Kiflezghi M."/>
            <person name="Wade K."/>
            <person name="Ball S.L."/>
            <person name="Bradley K.W."/>
            <person name="Asai D.J."/>
            <person name="Bowman C.A."/>
            <person name="Russell D.A."/>
            <person name="Pope W.H."/>
            <person name="Jacobs-Sera D."/>
            <person name="Hendrix R.W."/>
            <person name="Hatfull G.F."/>
        </authorList>
    </citation>
    <scope>NUCLEOTIDE SEQUENCE [LARGE SCALE GENOMIC DNA]</scope>
</reference>
<organism evidence="3">
    <name type="scientific">Cryptosporidium hominis</name>
    <dbReference type="NCBI Taxonomy" id="237895"/>
    <lineage>
        <taxon>Eukaryota</taxon>
        <taxon>Sar</taxon>
        <taxon>Alveolata</taxon>
        <taxon>Apicomplexa</taxon>
        <taxon>Conoidasida</taxon>
        <taxon>Coccidia</taxon>
        <taxon>Eucoccidiorida</taxon>
        <taxon>Eimeriorina</taxon>
        <taxon>Cryptosporidiidae</taxon>
        <taxon>Cryptosporidium</taxon>
    </lineage>
</organism>
<feature type="transmembrane region" description="Helical" evidence="1">
    <location>
        <begin position="208"/>
        <end position="241"/>
    </location>
</feature>
<evidence type="ECO:0000313" key="3">
    <source>
        <dbReference type="EMBL" id="CUV04504.1"/>
    </source>
</evidence>
<keyword evidence="5" id="KW-1185">Reference proteome</keyword>
<dbReference type="InterPro" id="IPR009457">
    <property type="entry name" value="THH1/TOM1/TOM3_dom"/>
</dbReference>
<feature type="transmembrane region" description="Helical" evidence="1">
    <location>
        <begin position="101"/>
        <end position="120"/>
    </location>
</feature>
<feature type="transmembrane region" description="Helical" evidence="1">
    <location>
        <begin position="132"/>
        <end position="154"/>
    </location>
</feature>
<dbReference type="AlphaFoldDB" id="A0A0S4TB49"/>
<feature type="transmembrane region" description="Helical" evidence="1">
    <location>
        <begin position="160"/>
        <end position="184"/>
    </location>
</feature>
<keyword evidence="1" id="KW-0472">Membrane</keyword>
<sequence length="333" mass="38022">MILFYTIDLILFITLDIVILQQALKMKSTYYSEMRFTSMSSISHRTRVCFILLCLLANITRTISIIILDLTWPIVSEYRLLLKNETNIEEWSLDLLRTLPSLVYLSSYSVVVLFWAHVYYTSILISTPQMVSFFVAINTIIYGLYITGMVVSLFSNILSFASISMFLLAISYISISISMLYYGIKVVSHLTRRAASGTILRYNVIQRVLFLTIFCPVLLFIRGIISGVQCIYSIIGFPTYFKIFDKTPIGDSVIFILTELFPSIVIVVSFWQKISPSTLTVSTRGLGFTSGVFSNIQNTNDNYNTHHSFHLIQNINALNNIDELVKKKDREIS</sequence>
<evidence type="ECO:0000313" key="5">
    <source>
        <dbReference type="Proteomes" id="UP001429100"/>
    </source>
</evidence>
<dbReference type="VEuPathDB" id="CryptoDB:CHUDEA2_1490"/>
<dbReference type="VEuPathDB" id="CryptoDB:ChTU502y2012_418g0325"/>
<feature type="transmembrane region" description="Helical" evidence="1">
    <location>
        <begin position="253"/>
        <end position="271"/>
    </location>
</feature>